<comment type="caution">
    <text evidence="12">The sequence shown here is derived from an EMBL/GenBank/DDBJ whole genome shotgun (WGS) entry which is preliminary data.</text>
</comment>
<dbReference type="HAMAP" id="MF_00321">
    <property type="entry name" value="GTPase_EngB"/>
    <property type="match status" value="1"/>
</dbReference>
<evidence type="ECO:0000256" key="6">
    <source>
        <dbReference type="ARBA" id="ARBA00022842"/>
    </source>
</evidence>
<evidence type="ECO:0000256" key="8">
    <source>
        <dbReference type="ARBA" id="ARBA00023210"/>
    </source>
</evidence>
<evidence type="ECO:0000313" key="12">
    <source>
        <dbReference type="EMBL" id="OGG59283.1"/>
    </source>
</evidence>
<dbReference type="GO" id="GO:0005829">
    <property type="term" value="C:cytosol"/>
    <property type="evidence" value="ECO:0007669"/>
    <property type="project" value="TreeGrafter"/>
</dbReference>
<evidence type="ECO:0000256" key="5">
    <source>
        <dbReference type="ARBA" id="ARBA00022741"/>
    </source>
</evidence>
<dbReference type="InterPro" id="IPR027417">
    <property type="entry name" value="P-loop_NTPase"/>
</dbReference>
<organism evidence="12 13">
    <name type="scientific">Candidatus Kaiserbacteria bacterium RIFCSPHIGHO2_02_FULL_50_50</name>
    <dbReference type="NCBI Taxonomy" id="1798492"/>
    <lineage>
        <taxon>Bacteria</taxon>
        <taxon>Candidatus Kaiseribacteriota</taxon>
    </lineage>
</organism>
<dbReference type="Proteomes" id="UP000178794">
    <property type="component" value="Unassembled WGS sequence"/>
</dbReference>
<keyword evidence="6" id="KW-0460">Magnesium</keyword>
<name>A0A1F6DCV8_9BACT</name>
<dbReference type="STRING" id="1798492.A3C89_02955"/>
<gene>
    <name evidence="10" type="primary">engB</name>
    <name evidence="12" type="ORF">A3C89_02955</name>
</gene>
<accession>A0A1F6DCV8</accession>
<keyword evidence="9 10" id="KW-0131">Cell cycle</keyword>
<evidence type="ECO:0000256" key="3">
    <source>
        <dbReference type="ARBA" id="ARBA00022618"/>
    </source>
</evidence>
<dbReference type="PROSITE" id="PS51706">
    <property type="entry name" value="G_ENGB"/>
    <property type="match status" value="1"/>
</dbReference>
<dbReference type="GO" id="GO:0000917">
    <property type="term" value="P:division septum assembly"/>
    <property type="evidence" value="ECO:0007669"/>
    <property type="project" value="UniProtKB-KW"/>
</dbReference>
<evidence type="ECO:0000259" key="11">
    <source>
        <dbReference type="PROSITE" id="PS51706"/>
    </source>
</evidence>
<dbReference type="GO" id="GO:0046872">
    <property type="term" value="F:metal ion binding"/>
    <property type="evidence" value="ECO:0007669"/>
    <property type="project" value="UniProtKB-KW"/>
</dbReference>
<dbReference type="InterPro" id="IPR019987">
    <property type="entry name" value="GTP-bd_ribosome_bio_YsxC"/>
</dbReference>
<keyword evidence="5 10" id="KW-0547">Nucleotide-binding</keyword>
<dbReference type="NCBIfam" id="TIGR00231">
    <property type="entry name" value="small_GTP"/>
    <property type="match status" value="1"/>
</dbReference>
<proteinExistence type="inferred from homology"/>
<dbReference type="SUPFAM" id="SSF52540">
    <property type="entry name" value="P-loop containing nucleoside triphosphate hydrolases"/>
    <property type="match status" value="1"/>
</dbReference>
<dbReference type="InterPro" id="IPR006073">
    <property type="entry name" value="GTP-bd"/>
</dbReference>
<evidence type="ECO:0000256" key="7">
    <source>
        <dbReference type="ARBA" id="ARBA00023134"/>
    </source>
</evidence>
<reference evidence="12 13" key="1">
    <citation type="journal article" date="2016" name="Nat. Commun.">
        <title>Thousands of microbial genomes shed light on interconnected biogeochemical processes in an aquifer system.</title>
        <authorList>
            <person name="Anantharaman K."/>
            <person name="Brown C.T."/>
            <person name="Hug L.A."/>
            <person name="Sharon I."/>
            <person name="Castelle C.J."/>
            <person name="Probst A.J."/>
            <person name="Thomas B.C."/>
            <person name="Singh A."/>
            <person name="Wilkins M.J."/>
            <person name="Karaoz U."/>
            <person name="Brodie E.L."/>
            <person name="Williams K.H."/>
            <person name="Hubbard S.S."/>
            <person name="Banfield J.F."/>
        </authorList>
    </citation>
    <scope>NUCLEOTIDE SEQUENCE [LARGE SCALE GENOMIC DNA]</scope>
</reference>
<dbReference type="CDD" id="cd01876">
    <property type="entry name" value="YihA_EngB"/>
    <property type="match status" value="1"/>
</dbReference>
<dbReference type="EMBL" id="MFLF01000017">
    <property type="protein sequence ID" value="OGG59283.1"/>
    <property type="molecule type" value="Genomic_DNA"/>
</dbReference>
<dbReference type="AlphaFoldDB" id="A0A1F6DCV8"/>
<sequence length="187" mass="20930">MKVQFIKGITGSNEILEDEIPHIAFVGRSNAGKSSTINALLNEKAAKVSATPGRTQEINFFLVDAEKYIVDLPGFGYAQTSVKTANKIRGYILWYLTSPEVRPHLQQLVLIIDGSVGMTKFDRELLEVATEENLPLIIVHNKMDKLNQSETIKAERAFKQAFHHQEYCMISSREGRGIAALRTRLGL</sequence>
<dbReference type="Gene3D" id="3.40.50.300">
    <property type="entry name" value="P-loop containing nucleotide triphosphate hydrolases"/>
    <property type="match status" value="1"/>
</dbReference>
<evidence type="ECO:0000313" key="13">
    <source>
        <dbReference type="Proteomes" id="UP000178794"/>
    </source>
</evidence>
<comment type="function">
    <text evidence="10">Necessary for normal cell division and for the maintenance of normal septation.</text>
</comment>
<dbReference type="InterPro" id="IPR005225">
    <property type="entry name" value="Small_GTP-bd"/>
</dbReference>
<dbReference type="Pfam" id="PF01926">
    <property type="entry name" value="MMR_HSR1"/>
    <property type="match status" value="1"/>
</dbReference>
<protein>
    <recommendedName>
        <fullName evidence="10">Probable GTP-binding protein EngB</fullName>
    </recommendedName>
</protein>
<keyword evidence="7 10" id="KW-0342">GTP-binding</keyword>
<evidence type="ECO:0000256" key="9">
    <source>
        <dbReference type="ARBA" id="ARBA00023306"/>
    </source>
</evidence>
<dbReference type="InterPro" id="IPR030393">
    <property type="entry name" value="G_ENGB_dom"/>
</dbReference>
<evidence type="ECO:0000256" key="1">
    <source>
        <dbReference type="ARBA" id="ARBA00001946"/>
    </source>
</evidence>
<feature type="domain" description="EngB-type G" evidence="11">
    <location>
        <begin position="19"/>
        <end position="187"/>
    </location>
</feature>
<evidence type="ECO:0000256" key="4">
    <source>
        <dbReference type="ARBA" id="ARBA00022723"/>
    </source>
</evidence>
<comment type="cofactor">
    <cofactor evidence="1">
        <name>Mg(2+)</name>
        <dbReference type="ChEBI" id="CHEBI:18420"/>
    </cofactor>
</comment>
<dbReference type="PANTHER" id="PTHR11649">
    <property type="entry name" value="MSS1/TRME-RELATED GTP-BINDING PROTEIN"/>
    <property type="match status" value="1"/>
</dbReference>
<evidence type="ECO:0000256" key="10">
    <source>
        <dbReference type="HAMAP-Rule" id="MF_00321"/>
    </source>
</evidence>
<dbReference type="NCBIfam" id="TIGR03598">
    <property type="entry name" value="GTPase_YsxC"/>
    <property type="match status" value="1"/>
</dbReference>
<dbReference type="PANTHER" id="PTHR11649:SF13">
    <property type="entry name" value="ENGB-TYPE G DOMAIN-CONTAINING PROTEIN"/>
    <property type="match status" value="1"/>
</dbReference>
<keyword evidence="8 10" id="KW-0717">Septation</keyword>
<keyword evidence="3 10" id="KW-0132">Cell division</keyword>
<comment type="similarity">
    <text evidence="2 10">Belongs to the TRAFAC class TrmE-Era-EngA-EngB-Septin-like GTPase superfamily. EngB GTPase family.</text>
</comment>
<dbReference type="GO" id="GO:0005525">
    <property type="term" value="F:GTP binding"/>
    <property type="evidence" value="ECO:0007669"/>
    <property type="project" value="UniProtKB-UniRule"/>
</dbReference>
<keyword evidence="4" id="KW-0479">Metal-binding</keyword>
<evidence type="ECO:0000256" key="2">
    <source>
        <dbReference type="ARBA" id="ARBA00009638"/>
    </source>
</evidence>